<dbReference type="EMBL" id="KX171212">
    <property type="protein sequence ID" value="ANT44705.1"/>
    <property type="molecule type" value="Genomic_DNA"/>
</dbReference>
<gene>
    <name evidence="1" type="ORF">vB_SscM-1_042</name>
</gene>
<evidence type="ECO:0000313" key="1">
    <source>
        <dbReference type="EMBL" id="ANT44705.1"/>
    </source>
</evidence>
<evidence type="ECO:0000313" key="2">
    <source>
        <dbReference type="Proteomes" id="UP000224459"/>
    </source>
</evidence>
<reference evidence="2" key="1">
    <citation type="submission" date="2016-04" db="EMBL/GenBank/DDBJ databases">
        <authorList>
            <person name="Gasior T."/>
        </authorList>
    </citation>
    <scope>NUCLEOTIDE SEQUENCE [LARGE SCALE GENOMIC DNA]</scope>
</reference>
<name>A0A1X9I9D5_9CAUD</name>
<proteinExistence type="predicted"/>
<sequence>MPTIKQKVDMTAHELITYGIQNNIKNIILEAINEKCKEKAIIHFNENAMPIVSRDVNIHHVFEVKVEVEITEDTKLDLVSRCIGKLGNVSYLYDRTTINSRLKNLPVDCEITHFYTEDEDKNLVLIWKDGEMIEEVF</sequence>
<organism evidence="1 2">
    <name type="scientific">Staphylococcus phage vB_SscM-1</name>
    <dbReference type="NCBI Taxonomy" id="1868844"/>
    <lineage>
        <taxon>Viruses</taxon>
        <taxon>Duplodnaviria</taxon>
        <taxon>Heunggongvirae</taxon>
        <taxon>Uroviricota</taxon>
        <taxon>Caudoviricetes</taxon>
        <taxon>Herelleviridae</taxon>
        <taxon>Twortvirinae</taxon>
        <taxon>Sciuriunavirus</taxon>
        <taxon>Sciuriunavirus SscM1</taxon>
    </lineage>
</organism>
<keyword evidence="2" id="KW-1185">Reference proteome</keyword>
<accession>A0A1X9I9D5</accession>
<dbReference type="Proteomes" id="UP000224459">
    <property type="component" value="Segment"/>
</dbReference>
<protein>
    <submittedName>
        <fullName evidence="1">Uncharacterized protein</fullName>
    </submittedName>
</protein>